<reference evidence="4 5" key="1">
    <citation type="submission" date="2019-03" db="EMBL/GenBank/DDBJ databases">
        <title>Genomic Encyclopedia of Type Strains, Phase IV (KMG-IV): sequencing the most valuable type-strain genomes for metagenomic binning, comparative biology and taxonomic classification.</title>
        <authorList>
            <person name="Goeker M."/>
        </authorList>
    </citation>
    <scope>NUCLEOTIDE SEQUENCE [LARGE SCALE GENOMIC DNA]</scope>
    <source>
        <strain evidence="4 5">DSM 44496</strain>
    </source>
</reference>
<dbReference type="AlphaFoldDB" id="A0A4R6P3J8"/>
<proteinExistence type="predicted"/>
<dbReference type="Pfam" id="PF00571">
    <property type="entry name" value="CBS"/>
    <property type="match status" value="2"/>
</dbReference>
<dbReference type="PROSITE" id="PS51371">
    <property type="entry name" value="CBS"/>
    <property type="match status" value="2"/>
</dbReference>
<organism evidence="4 5">
    <name type="scientific">Nocardia ignorata</name>
    <dbReference type="NCBI Taxonomy" id="145285"/>
    <lineage>
        <taxon>Bacteria</taxon>
        <taxon>Bacillati</taxon>
        <taxon>Actinomycetota</taxon>
        <taxon>Actinomycetes</taxon>
        <taxon>Mycobacteriales</taxon>
        <taxon>Nocardiaceae</taxon>
        <taxon>Nocardia</taxon>
    </lineage>
</organism>
<feature type="domain" description="CBS" evidence="3">
    <location>
        <begin position="73"/>
        <end position="131"/>
    </location>
</feature>
<dbReference type="RefSeq" id="WP_067488180.1">
    <property type="nucleotide sequence ID" value="NZ_JBHXPO010000003.1"/>
</dbReference>
<dbReference type="InterPro" id="IPR046342">
    <property type="entry name" value="CBS_dom_sf"/>
</dbReference>
<dbReference type="PANTHER" id="PTHR43080">
    <property type="entry name" value="CBS DOMAIN-CONTAINING PROTEIN CBSX3, MITOCHONDRIAL"/>
    <property type="match status" value="1"/>
</dbReference>
<evidence type="ECO:0000313" key="4">
    <source>
        <dbReference type="EMBL" id="TDP31530.1"/>
    </source>
</evidence>
<dbReference type="InterPro" id="IPR000644">
    <property type="entry name" value="CBS_dom"/>
</dbReference>
<dbReference type="CDD" id="cd04622">
    <property type="entry name" value="CBS_pair_HRP1_like"/>
    <property type="match status" value="1"/>
</dbReference>
<evidence type="ECO:0000259" key="3">
    <source>
        <dbReference type="PROSITE" id="PS51371"/>
    </source>
</evidence>
<name>A0A4R6P3J8_NOCIG</name>
<dbReference type="Gene3D" id="3.10.580.10">
    <property type="entry name" value="CBS-domain"/>
    <property type="match status" value="1"/>
</dbReference>
<dbReference type="Proteomes" id="UP000295087">
    <property type="component" value="Unassembled WGS sequence"/>
</dbReference>
<dbReference type="InterPro" id="IPR051257">
    <property type="entry name" value="Diverse_CBS-Domain"/>
</dbReference>
<dbReference type="PANTHER" id="PTHR43080:SF2">
    <property type="entry name" value="CBS DOMAIN-CONTAINING PROTEIN"/>
    <property type="match status" value="1"/>
</dbReference>
<keyword evidence="1 2" id="KW-0129">CBS domain</keyword>
<evidence type="ECO:0000256" key="1">
    <source>
        <dbReference type="ARBA" id="ARBA00023122"/>
    </source>
</evidence>
<dbReference type="EMBL" id="SNXK01000008">
    <property type="protein sequence ID" value="TDP31530.1"/>
    <property type="molecule type" value="Genomic_DNA"/>
</dbReference>
<comment type="caution">
    <text evidence="4">The sequence shown here is derived from an EMBL/GenBank/DDBJ whole genome shotgun (WGS) entry which is preliminary data.</text>
</comment>
<dbReference type="SUPFAM" id="SSF54631">
    <property type="entry name" value="CBS-domain pair"/>
    <property type="match status" value="1"/>
</dbReference>
<sequence length="149" mass="16027">MTTTDAVMHADVTFISVRDTMETAARRMHQLDIGALPICDGEGHPVGIVTDRDIVLKVIAHGENPKTTTAGELAQGEQLITIKTGADIENALAVMEQHQIRRLPVTDQGKLVGIITEADLARRLPDHTVGEFVDAICAKHLPSTTNGES</sequence>
<feature type="domain" description="CBS" evidence="3">
    <location>
        <begin position="8"/>
        <end position="66"/>
    </location>
</feature>
<protein>
    <submittedName>
        <fullName evidence="4">CBS domain protein</fullName>
    </submittedName>
</protein>
<gene>
    <name evidence="4" type="ORF">DFR75_108135</name>
</gene>
<dbReference type="SMART" id="SM00116">
    <property type="entry name" value="CBS"/>
    <property type="match status" value="2"/>
</dbReference>
<evidence type="ECO:0000313" key="5">
    <source>
        <dbReference type="Proteomes" id="UP000295087"/>
    </source>
</evidence>
<accession>A0A4R6P3J8</accession>
<evidence type="ECO:0000256" key="2">
    <source>
        <dbReference type="PROSITE-ProRule" id="PRU00703"/>
    </source>
</evidence>
<keyword evidence="5" id="KW-1185">Reference proteome</keyword>